<dbReference type="EMBL" id="JAKWFO010000001">
    <property type="protein sequence ID" value="KAI9639524.1"/>
    <property type="molecule type" value="Genomic_DNA"/>
</dbReference>
<name>A0AA38LZ08_9TREE</name>
<organism evidence="2 3">
    <name type="scientific">Dioszegia hungarica</name>
    <dbReference type="NCBI Taxonomy" id="4972"/>
    <lineage>
        <taxon>Eukaryota</taxon>
        <taxon>Fungi</taxon>
        <taxon>Dikarya</taxon>
        <taxon>Basidiomycota</taxon>
        <taxon>Agaricomycotina</taxon>
        <taxon>Tremellomycetes</taxon>
        <taxon>Tremellales</taxon>
        <taxon>Bulleribasidiaceae</taxon>
        <taxon>Dioszegia</taxon>
    </lineage>
</organism>
<comment type="caution">
    <text evidence="2">The sequence shown here is derived from an EMBL/GenBank/DDBJ whole genome shotgun (WGS) entry which is preliminary data.</text>
</comment>
<gene>
    <name evidence="2" type="ORF">MKK02DRAFT_39832</name>
</gene>
<keyword evidence="3" id="KW-1185">Reference proteome</keyword>
<proteinExistence type="predicted"/>
<evidence type="ECO:0000256" key="1">
    <source>
        <dbReference type="SAM" id="MobiDB-lite"/>
    </source>
</evidence>
<reference evidence="2" key="1">
    <citation type="journal article" date="2022" name="G3 (Bethesda)">
        <title>High quality genome of the basidiomycete yeast Dioszegia hungarica PDD-24b-2 isolated from cloud water.</title>
        <authorList>
            <person name="Jarrige D."/>
            <person name="Haridas S."/>
            <person name="Bleykasten-Grosshans C."/>
            <person name="Joly M."/>
            <person name="Nadalig T."/>
            <person name="Sancelme M."/>
            <person name="Vuilleumier S."/>
            <person name="Grigoriev I.V."/>
            <person name="Amato P."/>
            <person name="Bringel F."/>
        </authorList>
    </citation>
    <scope>NUCLEOTIDE SEQUENCE</scope>
    <source>
        <strain evidence="2">PDD-24b-2</strain>
    </source>
</reference>
<feature type="region of interest" description="Disordered" evidence="1">
    <location>
        <begin position="1"/>
        <end position="21"/>
    </location>
</feature>
<protein>
    <submittedName>
        <fullName evidence="2">Uncharacterized protein</fullName>
    </submittedName>
</protein>
<dbReference type="GeneID" id="77730004"/>
<feature type="compositionally biased region" description="Polar residues" evidence="1">
    <location>
        <begin position="1"/>
        <end position="10"/>
    </location>
</feature>
<dbReference type="Proteomes" id="UP001164286">
    <property type="component" value="Unassembled WGS sequence"/>
</dbReference>
<dbReference type="AlphaFoldDB" id="A0AA38LZ08"/>
<dbReference type="RefSeq" id="XP_052949301.1">
    <property type="nucleotide sequence ID" value="XM_053090799.1"/>
</dbReference>
<sequence>MFVTRSSPFSSPDMRGGGSPLPKMQLQMQIQQLKSAPILNPNYGMVQTYLDLLNQLMDVSVSTQGAYGVKIWLIEVQAFTRQLQKRMFQGCPLTPQEKQSVLYFCHYWRNSLHPAYAMAAPEAQIVLIALTEFASL</sequence>
<evidence type="ECO:0000313" key="2">
    <source>
        <dbReference type="EMBL" id="KAI9639524.1"/>
    </source>
</evidence>
<evidence type="ECO:0000313" key="3">
    <source>
        <dbReference type="Proteomes" id="UP001164286"/>
    </source>
</evidence>
<accession>A0AA38LZ08</accession>